<evidence type="ECO:0000256" key="2">
    <source>
        <dbReference type="SAM" id="SignalP"/>
    </source>
</evidence>
<gene>
    <name evidence="3" type="ORF">GCM10017655_41180</name>
</gene>
<evidence type="ECO:0008006" key="5">
    <source>
        <dbReference type="Google" id="ProtNLM"/>
    </source>
</evidence>
<feature type="chain" id="PRO_5040985136" description="DUF1090 domain-containing protein" evidence="2">
    <location>
        <begin position="25"/>
        <end position="98"/>
    </location>
</feature>
<dbReference type="Proteomes" id="UP001143328">
    <property type="component" value="Unassembled WGS sequence"/>
</dbReference>
<feature type="region of interest" description="Disordered" evidence="1">
    <location>
        <begin position="78"/>
        <end position="98"/>
    </location>
</feature>
<protein>
    <recommendedName>
        <fullName evidence="5">DUF1090 domain-containing protein</fullName>
    </recommendedName>
</protein>
<keyword evidence="2" id="KW-0732">Signal</keyword>
<name>A0A9W6KBP6_9PSED</name>
<dbReference type="RefSeq" id="WP_271197297.1">
    <property type="nucleotide sequence ID" value="NZ_BSFN01000016.1"/>
</dbReference>
<proteinExistence type="predicted"/>
<accession>A0A9W6KBP6</accession>
<sequence length="98" mass="10064">MKRTALLYSAALLSATLMASPVFAADLCDANLQKIKDTLTTKEATLSESLKTEVTELQTKASDAKAAGNDKACVEASSAAVQRLEAPNTEGSGKGSGS</sequence>
<evidence type="ECO:0000313" key="4">
    <source>
        <dbReference type="Proteomes" id="UP001143328"/>
    </source>
</evidence>
<keyword evidence="4" id="KW-1185">Reference proteome</keyword>
<feature type="signal peptide" evidence="2">
    <location>
        <begin position="1"/>
        <end position="24"/>
    </location>
</feature>
<dbReference type="AlphaFoldDB" id="A0A9W6KBP6"/>
<reference evidence="3" key="2">
    <citation type="submission" date="2023-01" db="EMBL/GenBank/DDBJ databases">
        <authorList>
            <person name="Sun Q."/>
            <person name="Evtushenko L."/>
        </authorList>
    </citation>
    <scope>NUCLEOTIDE SEQUENCE</scope>
    <source>
        <strain evidence="3">VKM B-2935</strain>
    </source>
</reference>
<evidence type="ECO:0000256" key="1">
    <source>
        <dbReference type="SAM" id="MobiDB-lite"/>
    </source>
</evidence>
<evidence type="ECO:0000313" key="3">
    <source>
        <dbReference type="EMBL" id="GLK91054.1"/>
    </source>
</evidence>
<reference evidence="3" key="1">
    <citation type="journal article" date="2014" name="Int. J. Syst. Evol. Microbiol.">
        <title>Complete genome sequence of Corynebacterium casei LMG S-19264T (=DSM 44701T), isolated from a smear-ripened cheese.</title>
        <authorList>
            <consortium name="US DOE Joint Genome Institute (JGI-PGF)"/>
            <person name="Walter F."/>
            <person name="Albersmeier A."/>
            <person name="Kalinowski J."/>
            <person name="Ruckert C."/>
        </authorList>
    </citation>
    <scope>NUCLEOTIDE SEQUENCE</scope>
    <source>
        <strain evidence="3">VKM B-2935</strain>
    </source>
</reference>
<organism evidence="3 4">
    <name type="scientific">Pseudomonas turukhanskensis</name>
    <dbReference type="NCBI Taxonomy" id="1806536"/>
    <lineage>
        <taxon>Bacteria</taxon>
        <taxon>Pseudomonadati</taxon>
        <taxon>Pseudomonadota</taxon>
        <taxon>Gammaproteobacteria</taxon>
        <taxon>Pseudomonadales</taxon>
        <taxon>Pseudomonadaceae</taxon>
        <taxon>Pseudomonas</taxon>
    </lineage>
</organism>
<comment type="caution">
    <text evidence="3">The sequence shown here is derived from an EMBL/GenBank/DDBJ whole genome shotgun (WGS) entry which is preliminary data.</text>
</comment>
<dbReference type="EMBL" id="BSFN01000016">
    <property type="protein sequence ID" value="GLK91054.1"/>
    <property type="molecule type" value="Genomic_DNA"/>
</dbReference>